<keyword evidence="1" id="KW-0812">Transmembrane</keyword>
<dbReference type="Pfam" id="PF03929">
    <property type="entry name" value="PepSY_TM"/>
    <property type="match status" value="1"/>
</dbReference>
<dbReference type="Proteomes" id="UP000476411">
    <property type="component" value="Chromosome"/>
</dbReference>
<feature type="transmembrane region" description="Helical" evidence="1">
    <location>
        <begin position="338"/>
        <end position="359"/>
    </location>
</feature>
<feature type="transmembrane region" description="Helical" evidence="1">
    <location>
        <begin position="185"/>
        <end position="211"/>
    </location>
</feature>
<name>A0A6B9ZJF0_9BACT</name>
<organism evidence="2 3">
    <name type="scientific">Chitinophaga agri</name>
    <dbReference type="NCBI Taxonomy" id="2703787"/>
    <lineage>
        <taxon>Bacteria</taxon>
        <taxon>Pseudomonadati</taxon>
        <taxon>Bacteroidota</taxon>
        <taxon>Chitinophagia</taxon>
        <taxon>Chitinophagales</taxon>
        <taxon>Chitinophagaceae</taxon>
        <taxon>Chitinophaga</taxon>
    </lineage>
</organism>
<keyword evidence="3" id="KW-1185">Reference proteome</keyword>
<dbReference type="RefSeq" id="WP_162332882.1">
    <property type="nucleotide sequence ID" value="NZ_CP048113.1"/>
</dbReference>
<dbReference type="InterPro" id="IPR005625">
    <property type="entry name" value="PepSY-ass_TM"/>
</dbReference>
<sequence length="387" mass="44409">MKKIFGWLHLWLGIISGIVVLIVAGTGSLLVFEEELEHTFRSSFFYVEIPANTPRQPLDNLTDYVQRENPKYKIFQIVVEPEANRSIVYLLRKGKVKEIKNQLYVAVDPYTGRIISSLPGNKRFFSVVLQLHRYLCMGETGKVITGVSCSIFTILILTGLILWWPKRNNRKQRFRVKWNASFKRLNWDLHAVFGFYVHIVLFFIAVTGLVWSYKWVNNLLYLAFDGSTKQQKIVAPTSLAVENTGIAYLEKILAKTNERLPYEGKITIRFAETDSLAISAAKENRTRHDNVADFLYFQAGTAELVKERLYDNESRGTIARRWIYPIHTGSFYGVPTKIIALIASLVAFTLPISGFMIWMGRKKKKPAVMVKKKLPVNRTAEPRPAIQ</sequence>
<dbReference type="KEGG" id="chih:GWR21_16850"/>
<gene>
    <name evidence="2" type="ORF">GWR21_16850</name>
</gene>
<evidence type="ECO:0000256" key="1">
    <source>
        <dbReference type="SAM" id="Phobius"/>
    </source>
</evidence>
<keyword evidence="1" id="KW-0472">Membrane</keyword>
<keyword evidence="1" id="KW-1133">Transmembrane helix</keyword>
<feature type="transmembrane region" description="Helical" evidence="1">
    <location>
        <begin position="7"/>
        <end position="32"/>
    </location>
</feature>
<accession>A0A6B9ZJF0</accession>
<reference evidence="2 3" key="1">
    <citation type="submission" date="2020-01" db="EMBL/GenBank/DDBJ databases">
        <title>Complete genome sequence of Chitinophaga sp. H33E-04 isolated from quinoa roots.</title>
        <authorList>
            <person name="Weon H.-Y."/>
            <person name="Lee S.A."/>
        </authorList>
    </citation>
    <scope>NUCLEOTIDE SEQUENCE [LARGE SCALE GENOMIC DNA]</scope>
    <source>
        <strain evidence="2 3">H33E-04</strain>
    </source>
</reference>
<dbReference type="AlphaFoldDB" id="A0A6B9ZJF0"/>
<protein>
    <submittedName>
        <fullName evidence="2">PepSY domain-containing protein</fullName>
    </submittedName>
</protein>
<evidence type="ECO:0000313" key="3">
    <source>
        <dbReference type="Proteomes" id="UP000476411"/>
    </source>
</evidence>
<dbReference type="PANTHER" id="PTHR34219">
    <property type="entry name" value="IRON-REGULATED INNER MEMBRANE PROTEIN-RELATED"/>
    <property type="match status" value="1"/>
</dbReference>
<feature type="transmembrane region" description="Helical" evidence="1">
    <location>
        <begin position="143"/>
        <end position="164"/>
    </location>
</feature>
<proteinExistence type="predicted"/>
<dbReference type="PANTHER" id="PTHR34219:SF3">
    <property type="entry name" value="BLL7967 PROTEIN"/>
    <property type="match status" value="1"/>
</dbReference>
<evidence type="ECO:0000313" key="2">
    <source>
        <dbReference type="EMBL" id="QHS61205.1"/>
    </source>
</evidence>
<dbReference type="EMBL" id="CP048113">
    <property type="protein sequence ID" value="QHS61205.1"/>
    <property type="molecule type" value="Genomic_DNA"/>
</dbReference>